<comment type="caution">
    <text evidence="1">The sequence shown here is derived from an EMBL/GenBank/DDBJ whole genome shotgun (WGS) entry which is preliminary data.</text>
</comment>
<evidence type="ECO:0000313" key="1">
    <source>
        <dbReference type="EMBL" id="KAK4802319.1"/>
    </source>
</evidence>
<dbReference type="AlphaFoldDB" id="A0AAN7MC30"/>
<reference evidence="1 2" key="1">
    <citation type="journal article" date="2023" name="Hortic Res">
        <title>Pangenome of water caltrop reveals structural variations and asymmetric subgenome divergence after allopolyploidization.</title>
        <authorList>
            <person name="Zhang X."/>
            <person name="Chen Y."/>
            <person name="Wang L."/>
            <person name="Yuan Y."/>
            <person name="Fang M."/>
            <person name="Shi L."/>
            <person name="Lu R."/>
            <person name="Comes H.P."/>
            <person name="Ma Y."/>
            <person name="Chen Y."/>
            <person name="Huang G."/>
            <person name="Zhou Y."/>
            <person name="Zheng Z."/>
            <person name="Qiu Y."/>
        </authorList>
    </citation>
    <scope>NUCLEOTIDE SEQUENCE [LARGE SCALE GENOMIC DNA]</scope>
    <source>
        <strain evidence="1">F231</strain>
    </source>
</reference>
<keyword evidence="2" id="KW-1185">Reference proteome</keyword>
<dbReference type="EMBL" id="JAXQNO010000002">
    <property type="protein sequence ID" value="KAK4802319.1"/>
    <property type="molecule type" value="Genomic_DNA"/>
</dbReference>
<sequence>MGGRSDADYKWTMENSDCHVRTPTGGRGGVDFGGEIDGDEVMGEGRNGDPEVASFGLGEERNMYNFNKLIRLALRRLGLALRFTSASIWRQRKKGWMLDKGRGEGGPENYPLMVPTAAVEAVKPSTIYWGQVPEWAPCENNEE</sequence>
<accession>A0AAN7MC30</accession>
<proteinExistence type="predicted"/>
<organism evidence="1 2">
    <name type="scientific">Trapa natans</name>
    <name type="common">Water chestnut</name>
    <dbReference type="NCBI Taxonomy" id="22666"/>
    <lineage>
        <taxon>Eukaryota</taxon>
        <taxon>Viridiplantae</taxon>
        <taxon>Streptophyta</taxon>
        <taxon>Embryophyta</taxon>
        <taxon>Tracheophyta</taxon>
        <taxon>Spermatophyta</taxon>
        <taxon>Magnoliopsida</taxon>
        <taxon>eudicotyledons</taxon>
        <taxon>Gunneridae</taxon>
        <taxon>Pentapetalae</taxon>
        <taxon>rosids</taxon>
        <taxon>malvids</taxon>
        <taxon>Myrtales</taxon>
        <taxon>Lythraceae</taxon>
        <taxon>Trapa</taxon>
    </lineage>
</organism>
<dbReference type="Proteomes" id="UP001346149">
    <property type="component" value="Unassembled WGS sequence"/>
</dbReference>
<name>A0AAN7MC30_TRANT</name>
<evidence type="ECO:0000313" key="2">
    <source>
        <dbReference type="Proteomes" id="UP001346149"/>
    </source>
</evidence>
<gene>
    <name evidence="1" type="ORF">SAY86_000522</name>
</gene>
<protein>
    <submittedName>
        <fullName evidence="1">Uncharacterized protein</fullName>
    </submittedName>
</protein>